<dbReference type="EMBL" id="DSKI01000432">
    <property type="protein sequence ID" value="HEB43694.1"/>
    <property type="molecule type" value="Genomic_DNA"/>
</dbReference>
<accession>A0A7C1NZ68</accession>
<protein>
    <recommendedName>
        <fullName evidence="2">Type II toxin-antitoxin system HigB family toxin</fullName>
    </recommendedName>
</protein>
<evidence type="ECO:0000313" key="1">
    <source>
        <dbReference type="EMBL" id="HEB43694.1"/>
    </source>
</evidence>
<evidence type="ECO:0008006" key="2">
    <source>
        <dbReference type="Google" id="ProtNLM"/>
    </source>
</evidence>
<dbReference type="InterPro" id="IPR035093">
    <property type="entry name" value="RelE/ParE_toxin_dom_sf"/>
</dbReference>
<dbReference type="AlphaFoldDB" id="A0A7C1NZ68"/>
<comment type="caution">
    <text evidence="1">The sequence shown here is derived from an EMBL/GenBank/DDBJ whole genome shotgun (WGS) entry which is preliminary data.</text>
</comment>
<dbReference type="SUPFAM" id="SSF143011">
    <property type="entry name" value="RelE-like"/>
    <property type="match status" value="1"/>
</dbReference>
<proteinExistence type="predicted"/>
<gene>
    <name evidence="1" type="ORF">ENP70_08350</name>
</gene>
<name>A0A7C1NZ68_9HYPH</name>
<organism evidence="1">
    <name type="scientific">Agrobacterium albertimagni</name>
    <dbReference type="NCBI Taxonomy" id="147266"/>
    <lineage>
        <taxon>Bacteria</taxon>
        <taxon>Pseudomonadati</taxon>
        <taxon>Pseudomonadota</taxon>
        <taxon>Alphaproteobacteria</taxon>
        <taxon>Hyphomicrobiales</taxon>
        <taxon>Rhizobiaceae</taxon>
        <taxon>Rhizobium/Agrobacterium group</taxon>
        <taxon>Agrobacterium</taxon>
    </lineage>
</organism>
<sequence>MNHYTTPEFWACYNALPEAVRKLADRNFDRLKADPQHPSLHFKQIGKVWSARVCIGHRALAVRSGEDWIWFWIGSHADYDKLITR</sequence>
<reference evidence="1" key="1">
    <citation type="journal article" date="2020" name="mSystems">
        <title>Genome- and Community-Level Interaction Insights into Carbon Utilization and Element Cycling Functions of Hydrothermarchaeota in Hydrothermal Sediment.</title>
        <authorList>
            <person name="Zhou Z."/>
            <person name="Liu Y."/>
            <person name="Xu W."/>
            <person name="Pan J."/>
            <person name="Luo Z.H."/>
            <person name="Li M."/>
        </authorList>
    </citation>
    <scope>NUCLEOTIDE SEQUENCE [LARGE SCALE GENOMIC DNA]</scope>
    <source>
        <strain evidence="1">SpSt-243</strain>
    </source>
</reference>